<dbReference type="Proteomes" id="UP000033618">
    <property type="component" value="Unassembled WGS sequence"/>
</dbReference>
<proteinExistence type="predicted"/>
<comment type="caution">
    <text evidence="1">The sequence shown here is derived from an EMBL/GenBank/DDBJ whole genome shotgun (WGS) entry which is preliminary data.</text>
</comment>
<dbReference type="PATRIC" id="fig|28092.6.peg.4837"/>
<gene>
    <name evidence="1" type="ORF">WM40_20575</name>
</gene>
<organism evidence="1 2">
    <name type="scientific">Robbsia andropogonis</name>
    <dbReference type="NCBI Taxonomy" id="28092"/>
    <lineage>
        <taxon>Bacteria</taxon>
        <taxon>Pseudomonadati</taxon>
        <taxon>Pseudomonadota</taxon>
        <taxon>Betaproteobacteria</taxon>
        <taxon>Burkholderiales</taxon>
        <taxon>Burkholderiaceae</taxon>
        <taxon>Robbsia</taxon>
    </lineage>
</organism>
<dbReference type="InterPro" id="IPR007922">
    <property type="entry name" value="DciA-like"/>
</dbReference>
<dbReference type="Pfam" id="PF05258">
    <property type="entry name" value="DciA"/>
    <property type="match status" value="1"/>
</dbReference>
<evidence type="ECO:0008006" key="3">
    <source>
        <dbReference type="Google" id="ProtNLM"/>
    </source>
</evidence>
<protein>
    <recommendedName>
        <fullName evidence="3">DUF721 domain-containing protein</fullName>
    </recommendedName>
</protein>
<sequence>MRPNGRPDRGDRARRPVAISDALASNDAFAALREGVARLQALETDIGACLPAYLCGNVSPAGTQDGTLTLLTPHNALAARLRHLAPTLVSALQARGWQIEAIKVRIRPVAATPPPQPKTARISPVGLACLDALRASLEPSPLKDALETMVSRHGRHR</sequence>
<accession>A0A0F5JXA4</accession>
<name>A0A0F5JXA4_9BURK</name>
<dbReference type="AlphaFoldDB" id="A0A0F5JXA4"/>
<keyword evidence="2" id="KW-1185">Reference proteome</keyword>
<evidence type="ECO:0000313" key="2">
    <source>
        <dbReference type="Proteomes" id="UP000033618"/>
    </source>
</evidence>
<evidence type="ECO:0000313" key="1">
    <source>
        <dbReference type="EMBL" id="KKB61907.1"/>
    </source>
</evidence>
<reference evidence="1 2" key="1">
    <citation type="submission" date="2015-03" db="EMBL/GenBank/DDBJ databases">
        <title>Draft Genome Sequence of Burkholderia andropogonis type strain ICMP2807, isolated from Sorghum bicolor.</title>
        <authorList>
            <person name="Lopes-Santos L."/>
            <person name="Castro D.B."/>
            <person name="Ottoboni L.M."/>
            <person name="Park D."/>
            <person name="Weirc B.S."/>
            <person name="Destefano S.A."/>
        </authorList>
    </citation>
    <scope>NUCLEOTIDE SEQUENCE [LARGE SCALE GENOMIC DNA]</scope>
    <source>
        <strain evidence="1 2">ICMP2807</strain>
    </source>
</reference>
<dbReference type="EMBL" id="LAQU01000029">
    <property type="protein sequence ID" value="KKB61907.1"/>
    <property type="molecule type" value="Genomic_DNA"/>
</dbReference>